<evidence type="ECO:0000256" key="4">
    <source>
        <dbReference type="ARBA" id="ARBA00022729"/>
    </source>
</evidence>
<dbReference type="InterPro" id="IPR038501">
    <property type="entry name" value="Spore_GerAC_C_sf"/>
</dbReference>
<name>A0ABS1JAM9_9BACL</name>
<feature type="domain" description="Spore germination GerAC-like C-terminal" evidence="8">
    <location>
        <begin position="200"/>
        <end position="369"/>
    </location>
</feature>
<dbReference type="InterPro" id="IPR008844">
    <property type="entry name" value="Spore_GerAC-like"/>
</dbReference>
<evidence type="ECO:0000256" key="6">
    <source>
        <dbReference type="ARBA" id="ARBA00023139"/>
    </source>
</evidence>
<organism evidence="10 11">
    <name type="scientific">Tumebacillus amylolyticus</name>
    <dbReference type="NCBI Taxonomy" id="2801339"/>
    <lineage>
        <taxon>Bacteria</taxon>
        <taxon>Bacillati</taxon>
        <taxon>Bacillota</taxon>
        <taxon>Bacilli</taxon>
        <taxon>Bacillales</taxon>
        <taxon>Alicyclobacillaceae</taxon>
        <taxon>Tumebacillus</taxon>
    </lineage>
</organism>
<sequence length="372" mass="41839">MKKRAWLFALALAVGSTGVGCGARQQRQLEQLGVISAVGYDQAEHENITGTVVIPNFTDTGKEKIDVLTGTGGSSKELRFALSRMSERKLVSGQIRVVLYGDKLAREGIMPYSDTLFRDVEIGSQIYLAVVDGRAVDFFAKRYPDKPSVDIYLYRMLRKEMEQNTLPRSNLHHFLHDVYDHGSDPVLPYLRLGKEDIIIDGVAVFKDDVMVGRLDPEETRYLAYLGGGNSMGEVDVTLQEKTRSGEPAHAVVMYMKVKRKLDISQVQGHPKIVMHYEIDGAVTEYSGDSNLEEEPNIKKIELAIQKKMETSMKHLLHTLQHDYGSDPLGLIELYRSKGYVTKLDNKTGEDLYKKAELDVKVKMNILQTGMIH</sequence>
<feature type="domain" description="Spore germination protein N-terminal" evidence="9">
    <location>
        <begin position="26"/>
        <end position="191"/>
    </location>
</feature>
<evidence type="ECO:0000256" key="3">
    <source>
        <dbReference type="ARBA" id="ARBA00022544"/>
    </source>
</evidence>
<dbReference type="Proteomes" id="UP000602284">
    <property type="component" value="Unassembled WGS sequence"/>
</dbReference>
<evidence type="ECO:0000256" key="7">
    <source>
        <dbReference type="ARBA" id="ARBA00023288"/>
    </source>
</evidence>
<keyword evidence="5" id="KW-0472">Membrane</keyword>
<comment type="similarity">
    <text evidence="2">Belongs to the GerABKC lipoprotein family.</text>
</comment>
<evidence type="ECO:0000313" key="10">
    <source>
        <dbReference type="EMBL" id="MBL0387230.1"/>
    </source>
</evidence>
<dbReference type="NCBIfam" id="TIGR02887">
    <property type="entry name" value="spore_ger_x_C"/>
    <property type="match status" value="1"/>
</dbReference>
<protein>
    <submittedName>
        <fullName evidence="10">Ger(X)C family spore germination protein</fullName>
    </submittedName>
</protein>
<dbReference type="EMBL" id="JAEQNB010000003">
    <property type="protein sequence ID" value="MBL0387230.1"/>
    <property type="molecule type" value="Genomic_DNA"/>
</dbReference>
<dbReference type="PROSITE" id="PS51257">
    <property type="entry name" value="PROKAR_LIPOPROTEIN"/>
    <property type="match status" value="1"/>
</dbReference>
<keyword evidence="4" id="KW-0732">Signal</keyword>
<keyword evidence="11" id="KW-1185">Reference proteome</keyword>
<evidence type="ECO:0000313" key="11">
    <source>
        <dbReference type="Proteomes" id="UP000602284"/>
    </source>
</evidence>
<evidence type="ECO:0000259" key="9">
    <source>
        <dbReference type="Pfam" id="PF25198"/>
    </source>
</evidence>
<dbReference type="Pfam" id="PF25198">
    <property type="entry name" value="Spore_GerAC_N"/>
    <property type="match status" value="1"/>
</dbReference>
<gene>
    <name evidence="10" type="ORF">JJB07_11270</name>
</gene>
<keyword evidence="6" id="KW-0564">Palmitate</keyword>
<evidence type="ECO:0000256" key="2">
    <source>
        <dbReference type="ARBA" id="ARBA00007886"/>
    </source>
</evidence>
<dbReference type="InterPro" id="IPR057336">
    <property type="entry name" value="GerAC_N"/>
</dbReference>
<proteinExistence type="inferred from homology"/>
<comment type="subcellular location">
    <subcellularLocation>
        <location evidence="1">Membrane</location>
        <topology evidence="1">Lipid-anchor</topology>
    </subcellularLocation>
</comment>
<dbReference type="PANTHER" id="PTHR35789:SF1">
    <property type="entry name" value="SPORE GERMINATION PROTEIN B3"/>
    <property type="match status" value="1"/>
</dbReference>
<reference evidence="10 11" key="1">
    <citation type="submission" date="2021-01" db="EMBL/GenBank/DDBJ databases">
        <title>Tumebacillus sp. strain ITR2 16S ribosomal RNA gene Genome sequencing and assembly.</title>
        <authorList>
            <person name="Kang M."/>
        </authorList>
    </citation>
    <scope>NUCLEOTIDE SEQUENCE [LARGE SCALE GENOMIC DNA]</scope>
    <source>
        <strain evidence="10 11">ITR2</strain>
    </source>
</reference>
<dbReference type="Gene3D" id="3.30.300.210">
    <property type="entry name" value="Nutrient germinant receptor protein C, domain 3"/>
    <property type="match status" value="1"/>
</dbReference>
<dbReference type="PANTHER" id="PTHR35789">
    <property type="entry name" value="SPORE GERMINATION PROTEIN B3"/>
    <property type="match status" value="1"/>
</dbReference>
<evidence type="ECO:0000259" key="8">
    <source>
        <dbReference type="Pfam" id="PF05504"/>
    </source>
</evidence>
<keyword evidence="3" id="KW-0309">Germination</keyword>
<dbReference type="RefSeq" id="WP_201635024.1">
    <property type="nucleotide sequence ID" value="NZ_JAEQNB010000003.1"/>
</dbReference>
<dbReference type="Pfam" id="PF05504">
    <property type="entry name" value="Spore_GerAC"/>
    <property type="match status" value="1"/>
</dbReference>
<dbReference type="InterPro" id="IPR046953">
    <property type="entry name" value="Spore_GerAC-like_C"/>
</dbReference>
<comment type="caution">
    <text evidence="10">The sequence shown here is derived from an EMBL/GenBank/DDBJ whole genome shotgun (WGS) entry which is preliminary data.</text>
</comment>
<evidence type="ECO:0000256" key="1">
    <source>
        <dbReference type="ARBA" id="ARBA00004635"/>
    </source>
</evidence>
<accession>A0ABS1JAM9</accession>
<keyword evidence="7" id="KW-0449">Lipoprotein</keyword>
<evidence type="ECO:0000256" key="5">
    <source>
        <dbReference type="ARBA" id="ARBA00023136"/>
    </source>
</evidence>